<evidence type="ECO:0000256" key="1">
    <source>
        <dbReference type="ARBA" id="ARBA00009156"/>
    </source>
</evidence>
<dbReference type="EMBL" id="JAPTMY010000002">
    <property type="protein sequence ID" value="MCZ0856769.1"/>
    <property type="molecule type" value="Genomic_DNA"/>
</dbReference>
<dbReference type="InterPro" id="IPR018485">
    <property type="entry name" value="FGGY_C"/>
</dbReference>
<dbReference type="PANTHER" id="PTHR43095:SF5">
    <property type="entry name" value="XYLULOSE KINASE"/>
    <property type="match status" value="1"/>
</dbReference>
<dbReference type="Proteomes" id="UP001072034">
    <property type="component" value="Unassembled WGS sequence"/>
</dbReference>
<evidence type="ECO:0000259" key="6">
    <source>
        <dbReference type="Pfam" id="PF00370"/>
    </source>
</evidence>
<evidence type="ECO:0000256" key="2">
    <source>
        <dbReference type="ARBA" id="ARBA00022629"/>
    </source>
</evidence>
<evidence type="ECO:0000313" key="8">
    <source>
        <dbReference type="EMBL" id="MCZ0856769.1"/>
    </source>
</evidence>
<evidence type="ECO:0000259" key="7">
    <source>
        <dbReference type="Pfam" id="PF02782"/>
    </source>
</evidence>
<sequence>MTTSAETPATTETPAAPPAAIAPDPGRTALGIELGSTRIKAVLIDRSHAVIASGGFEWANELVDGVWTYAIDDVVAGLQAAYAELARDYRDRYCAVLTAVGAIGISGMMHGYLPLDADGELLTPFRTWRNTFTQESAAALSGLFGLNIPQRWSIAHLHHAIARGEEHVARIARITTLAGYVHHRLTGRHVLGAGEASGVFPIGPDGRSFDAEMIAAFDRRVDAPWSLADILPRVAVAGQDAGTLTADGALLLDPTGALRPGTPLCPPEGDAGTGMVATNSVRPRTGSVSAGTSAFAMIVLERPLRTMVEQIDLVATPSGAPVAMVHSNNCTSDLNAWVGVFGQFAAAIGAPVERGRLFEVLLGAAADAGASGGTGTASTDSTDSPGVLAFNFLSGEHLVGLAEGRPLVMRRPEGTLSLATLMRAHLFAAFASMAHGLRVLRAGAEAPIDSMFAHGGIFTTPEIPQRVLAAAFDTPVSVGATASQGGAWGMALLAGYRLWAAGPGGPALEDYLADVVFRDMEVTTVTPEPGQVEEYARYLAAFTRTLPVQAAAAELF</sequence>
<keyword evidence="2" id="KW-0859">Xylose metabolism</keyword>
<evidence type="ECO:0000313" key="9">
    <source>
        <dbReference type="Proteomes" id="UP001072034"/>
    </source>
</evidence>
<gene>
    <name evidence="8" type="ORF">OHJ16_01715</name>
</gene>
<dbReference type="Pfam" id="PF00370">
    <property type="entry name" value="FGGY_N"/>
    <property type="match status" value="1"/>
</dbReference>
<name>A0ABT4I4V1_9ACTO</name>
<comment type="caution">
    <text evidence="8">The sequence shown here is derived from an EMBL/GenBank/DDBJ whole genome shotgun (WGS) entry which is preliminary data.</text>
</comment>
<dbReference type="SUPFAM" id="SSF53067">
    <property type="entry name" value="Actin-like ATPase domain"/>
    <property type="match status" value="2"/>
</dbReference>
<accession>A0ABT4I4V1</accession>
<dbReference type="RefSeq" id="WP_268916480.1">
    <property type="nucleotide sequence ID" value="NZ_CP124548.1"/>
</dbReference>
<keyword evidence="9" id="KW-1185">Reference proteome</keyword>
<feature type="domain" description="Carbohydrate kinase FGGY N-terminal" evidence="6">
    <location>
        <begin position="29"/>
        <end position="249"/>
    </location>
</feature>
<keyword evidence="3" id="KW-0808">Transferase</keyword>
<dbReference type="CDD" id="cd07809">
    <property type="entry name" value="ASKHA_NBD_FGGY_BaXK-like"/>
    <property type="match status" value="1"/>
</dbReference>
<keyword evidence="2" id="KW-0119">Carbohydrate metabolism</keyword>
<evidence type="ECO:0000256" key="5">
    <source>
        <dbReference type="SAM" id="MobiDB-lite"/>
    </source>
</evidence>
<dbReference type="Pfam" id="PF02782">
    <property type="entry name" value="FGGY_C"/>
    <property type="match status" value="1"/>
</dbReference>
<evidence type="ECO:0000256" key="4">
    <source>
        <dbReference type="ARBA" id="ARBA00022777"/>
    </source>
</evidence>
<dbReference type="InterPro" id="IPR050406">
    <property type="entry name" value="FGGY_Carb_Kinase"/>
</dbReference>
<organism evidence="8 9">
    <name type="scientific">Actinomyces israelii</name>
    <dbReference type="NCBI Taxonomy" id="1659"/>
    <lineage>
        <taxon>Bacteria</taxon>
        <taxon>Bacillati</taxon>
        <taxon>Actinomycetota</taxon>
        <taxon>Actinomycetes</taxon>
        <taxon>Actinomycetales</taxon>
        <taxon>Actinomycetaceae</taxon>
        <taxon>Actinomyces</taxon>
    </lineage>
</organism>
<dbReference type="InterPro" id="IPR018484">
    <property type="entry name" value="FGGY_N"/>
</dbReference>
<dbReference type="InterPro" id="IPR043129">
    <property type="entry name" value="ATPase_NBD"/>
</dbReference>
<feature type="region of interest" description="Disordered" evidence="5">
    <location>
        <begin position="1"/>
        <end position="22"/>
    </location>
</feature>
<dbReference type="Gene3D" id="3.30.420.40">
    <property type="match status" value="2"/>
</dbReference>
<proteinExistence type="inferred from homology"/>
<protein>
    <submittedName>
        <fullName evidence="8">FGGY-family carbohydrate kinase</fullName>
    </submittedName>
</protein>
<dbReference type="GO" id="GO:0016301">
    <property type="term" value="F:kinase activity"/>
    <property type="evidence" value="ECO:0007669"/>
    <property type="project" value="UniProtKB-KW"/>
</dbReference>
<evidence type="ECO:0000256" key="3">
    <source>
        <dbReference type="ARBA" id="ARBA00022679"/>
    </source>
</evidence>
<reference evidence="8" key="1">
    <citation type="submission" date="2022-10" db="EMBL/GenBank/DDBJ databases">
        <title>Genome sequence of Actinomyces israelii ATCC 10048.</title>
        <authorList>
            <person name="Watt R.M."/>
            <person name="Tong W.M."/>
        </authorList>
    </citation>
    <scope>NUCLEOTIDE SEQUENCE</scope>
    <source>
        <strain evidence="8">ATCC 10048</strain>
    </source>
</reference>
<dbReference type="PANTHER" id="PTHR43095">
    <property type="entry name" value="SUGAR KINASE"/>
    <property type="match status" value="1"/>
</dbReference>
<comment type="similarity">
    <text evidence="1">Belongs to the FGGY kinase family.</text>
</comment>
<feature type="domain" description="Carbohydrate kinase FGGY C-terminal" evidence="7">
    <location>
        <begin position="287"/>
        <end position="496"/>
    </location>
</feature>
<keyword evidence="4 8" id="KW-0418">Kinase</keyword>